<sequence>MSILERVVVPVADERDAIATVTALAPYLADIQHVTVVHVIEKGGGVVDKAPMEKRVTDANGFLSTVETRLGERVTVETRVEFGTNVAEKIVATARETDATAIAYHSRGGTRLARFLSGDTTTRLVTDPELPVVSLDSAGRVHTSPNRYGGDDDTEVSG</sequence>
<dbReference type="InterPro" id="IPR014729">
    <property type="entry name" value="Rossmann-like_a/b/a_fold"/>
</dbReference>
<evidence type="ECO:0000313" key="4">
    <source>
        <dbReference type="Proteomes" id="UP000443423"/>
    </source>
</evidence>
<dbReference type="AlphaFoldDB" id="A0A6A8G7N0"/>
<organism evidence="3 4">
    <name type="scientific">Haloferax marinum</name>
    <dbReference type="NCBI Taxonomy" id="2666143"/>
    <lineage>
        <taxon>Archaea</taxon>
        <taxon>Methanobacteriati</taxon>
        <taxon>Methanobacteriota</taxon>
        <taxon>Stenosarchaea group</taxon>
        <taxon>Halobacteria</taxon>
        <taxon>Halobacteriales</taxon>
        <taxon>Haloferacaceae</taxon>
        <taxon>Haloferax</taxon>
    </lineage>
</organism>
<protein>
    <submittedName>
        <fullName evidence="3">Universal stress protein</fullName>
    </submittedName>
</protein>
<name>A0A6A8G7N0_9EURY</name>
<gene>
    <name evidence="3" type="ORF">GJR99_06790</name>
</gene>
<evidence type="ECO:0000313" key="3">
    <source>
        <dbReference type="EMBL" id="MRW96283.1"/>
    </source>
</evidence>
<dbReference type="EMBL" id="WKJQ01000001">
    <property type="protein sequence ID" value="MRW96283.1"/>
    <property type="molecule type" value="Genomic_DNA"/>
</dbReference>
<feature type="domain" description="UspA" evidence="2">
    <location>
        <begin position="5"/>
        <end position="133"/>
    </location>
</feature>
<feature type="region of interest" description="Disordered" evidence="1">
    <location>
        <begin position="139"/>
        <end position="158"/>
    </location>
</feature>
<comment type="caution">
    <text evidence="3">The sequence shown here is derived from an EMBL/GenBank/DDBJ whole genome shotgun (WGS) entry which is preliminary data.</text>
</comment>
<evidence type="ECO:0000259" key="2">
    <source>
        <dbReference type="Pfam" id="PF00582"/>
    </source>
</evidence>
<proteinExistence type="predicted"/>
<dbReference type="SUPFAM" id="SSF52402">
    <property type="entry name" value="Adenine nucleotide alpha hydrolases-like"/>
    <property type="match status" value="1"/>
</dbReference>
<evidence type="ECO:0000256" key="1">
    <source>
        <dbReference type="SAM" id="MobiDB-lite"/>
    </source>
</evidence>
<dbReference type="OrthoDB" id="202478at2157"/>
<dbReference type="Gene3D" id="3.40.50.620">
    <property type="entry name" value="HUPs"/>
    <property type="match status" value="1"/>
</dbReference>
<dbReference type="RefSeq" id="WP_151110542.1">
    <property type="nucleotide sequence ID" value="NZ_WKJQ01000001.1"/>
</dbReference>
<dbReference type="InterPro" id="IPR006016">
    <property type="entry name" value="UspA"/>
</dbReference>
<dbReference type="Pfam" id="PF00582">
    <property type="entry name" value="Usp"/>
    <property type="match status" value="1"/>
</dbReference>
<accession>A0A6A8G7N0</accession>
<reference evidence="3 4" key="1">
    <citation type="submission" date="2019-11" db="EMBL/GenBank/DDBJ databases">
        <title>Whole genome sequence of Haloferax sp. MBLA0078.</title>
        <authorList>
            <person name="Seo M.-J."/>
            <person name="Cho E.-S."/>
        </authorList>
    </citation>
    <scope>NUCLEOTIDE SEQUENCE [LARGE SCALE GENOMIC DNA]</scope>
    <source>
        <strain evidence="3 4">MBLA0078</strain>
    </source>
</reference>
<dbReference type="Proteomes" id="UP000443423">
    <property type="component" value="Unassembled WGS sequence"/>
</dbReference>
<keyword evidence="4" id="KW-1185">Reference proteome</keyword>
<dbReference type="CDD" id="cd00293">
    <property type="entry name" value="USP-like"/>
    <property type="match status" value="1"/>
</dbReference>